<dbReference type="VEuPathDB" id="TriTrypDB:TcCL_ESM10368"/>
<evidence type="ECO:0000313" key="2">
    <source>
        <dbReference type="EMBL" id="PWV18629.1"/>
    </source>
</evidence>
<reference evidence="2 3" key="1">
    <citation type="journal article" date="2018" name="Microb. Genom.">
        <title>Expanding an expanded genome: long-read sequencing of Trypanosoma cruzi.</title>
        <authorList>
            <person name="Berna L."/>
            <person name="Rodriguez M."/>
            <person name="Chiribao M.L."/>
            <person name="Parodi-Talice A."/>
            <person name="Pita S."/>
            <person name="Rijo G."/>
            <person name="Alvarez-Valin F."/>
            <person name="Robello C."/>
        </authorList>
    </citation>
    <scope>NUCLEOTIDE SEQUENCE [LARGE SCALE GENOMIC DNA]</scope>
    <source>
        <strain evidence="2 3">TCC</strain>
    </source>
</reference>
<dbReference type="VEuPathDB" id="TriTrypDB:C3747_12g2630c"/>
<feature type="domain" description="DUF7578" evidence="1">
    <location>
        <begin position="53"/>
        <end position="89"/>
    </location>
</feature>
<dbReference type="AlphaFoldDB" id="A0A2V2XF37"/>
<dbReference type="InterPro" id="IPR056000">
    <property type="entry name" value="DUF7578"/>
</dbReference>
<dbReference type="VEuPathDB" id="TriTrypDB:TCDM_12050"/>
<accession>A0A2V2XF37</accession>
<organism evidence="2 3">
    <name type="scientific">Trypanosoma cruzi</name>
    <dbReference type="NCBI Taxonomy" id="5693"/>
    <lineage>
        <taxon>Eukaryota</taxon>
        <taxon>Discoba</taxon>
        <taxon>Euglenozoa</taxon>
        <taxon>Kinetoplastea</taxon>
        <taxon>Metakinetoplastina</taxon>
        <taxon>Trypanosomatida</taxon>
        <taxon>Trypanosomatidae</taxon>
        <taxon>Trypanosoma</taxon>
        <taxon>Schizotrypanum</taxon>
    </lineage>
</organism>
<name>A0A2V2XF37_TRYCR</name>
<dbReference type="VEuPathDB" id="TriTrypDB:TcG_11739"/>
<dbReference type="Pfam" id="PF24466">
    <property type="entry name" value="DUF7578"/>
    <property type="match status" value="1"/>
</dbReference>
<dbReference type="Proteomes" id="UP000246078">
    <property type="component" value="Unassembled WGS sequence"/>
</dbReference>
<sequence>MSSSKTQINTAYSYVLREERRKAEERERRERQELGIDVSTRIKYAVFKGRVCVEKMKLNDFLTMELDGRGALGANWDVLLEEFCKGPQEAYLRCGSIERNAGIRSLQEDGEGCEG</sequence>
<dbReference type="EMBL" id="PRFC01000012">
    <property type="protein sequence ID" value="PWV18629.1"/>
    <property type="molecule type" value="Genomic_DNA"/>
</dbReference>
<evidence type="ECO:0000259" key="1">
    <source>
        <dbReference type="Pfam" id="PF24466"/>
    </source>
</evidence>
<comment type="caution">
    <text evidence="2">The sequence shown here is derived from an EMBL/GenBank/DDBJ whole genome shotgun (WGS) entry which is preliminary data.</text>
</comment>
<protein>
    <submittedName>
        <fullName evidence="2">Putative retrotransposon hot spot protein (RHS)</fullName>
    </submittedName>
</protein>
<gene>
    <name evidence="2" type="ORF">C3747_12g2630c</name>
</gene>
<evidence type="ECO:0000313" key="3">
    <source>
        <dbReference type="Proteomes" id="UP000246078"/>
    </source>
</evidence>
<proteinExistence type="predicted"/>